<dbReference type="EMBL" id="JBHRVU010000004">
    <property type="protein sequence ID" value="MFC3443068.1"/>
    <property type="molecule type" value="Genomic_DNA"/>
</dbReference>
<dbReference type="PANTHER" id="PTHR33307">
    <property type="entry name" value="ALPHA-RHAMNOSIDASE (EUROFUNG)"/>
    <property type="match status" value="1"/>
</dbReference>
<organism evidence="8 9">
    <name type="scientific">Sphingobium rhizovicinum</name>
    <dbReference type="NCBI Taxonomy" id="432308"/>
    <lineage>
        <taxon>Bacteria</taxon>
        <taxon>Pseudomonadati</taxon>
        <taxon>Pseudomonadota</taxon>
        <taxon>Alphaproteobacteria</taxon>
        <taxon>Sphingomonadales</taxon>
        <taxon>Sphingomonadaceae</taxon>
        <taxon>Sphingobium</taxon>
    </lineage>
</organism>
<dbReference type="PIRSF" id="PIRSF010631">
    <property type="entry name" value="A-rhamnsds"/>
    <property type="match status" value="1"/>
</dbReference>
<dbReference type="EC" id="3.2.1.40" evidence="2"/>
<feature type="domain" description="Alpha-L-rhamnosidase six-hairpin glycosidase" evidence="6">
    <location>
        <begin position="623"/>
        <end position="955"/>
    </location>
</feature>
<dbReference type="InterPro" id="IPR012341">
    <property type="entry name" value="6hp_glycosidase-like_sf"/>
</dbReference>
<dbReference type="InterPro" id="IPR008928">
    <property type="entry name" value="6-hairpin_glycosidase_sf"/>
</dbReference>
<comment type="caution">
    <text evidence="8">The sequence shown here is derived from an EMBL/GenBank/DDBJ whole genome shotgun (WGS) entry which is preliminary data.</text>
</comment>
<evidence type="ECO:0000313" key="8">
    <source>
        <dbReference type="EMBL" id="MFC3443068.1"/>
    </source>
</evidence>
<evidence type="ECO:0000259" key="7">
    <source>
        <dbReference type="Pfam" id="PF17390"/>
    </source>
</evidence>
<dbReference type="InterPro" id="IPR013783">
    <property type="entry name" value="Ig-like_fold"/>
</dbReference>
<dbReference type="GO" id="GO:0016787">
    <property type="term" value="F:hydrolase activity"/>
    <property type="evidence" value="ECO:0007669"/>
    <property type="project" value="UniProtKB-KW"/>
</dbReference>
<evidence type="ECO:0000256" key="1">
    <source>
        <dbReference type="ARBA" id="ARBA00001445"/>
    </source>
</evidence>
<dbReference type="InterPro" id="IPR008902">
    <property type="entry name" value="Rhamnosid_concanavalin"/>
</dbReference>
<feature type="domain" description="Bacterial alpha-L-rhamnosidase N-terminal" evidence="5">
    <location>
        <begin position="331"/>
        <end position="499"/>
    </location>
</feature>
<sequence length="1065" mass="117590">MSLIERRTLLKSAGALAGLPAFAAKAQEGGDLRITDLRAEGLVDPIGLDQQDVRLSWRLESRDRAVRQTRCEVQAASSRALLEAGAPDLWHAGEVLTDKSMDMGWLGAPLTSHQRVWWRVLVRDDRGVRATSPIASFEMGLLAPTDWQAQWIEAQTDLERADRAAGLHWMRGDRPADKSPRQFRLPFTLDKAEQVTLFSIGNFRAPRVWLDGEPVALPAPGPHRFGAEPIAQTQHSLPAGRHVVAIEVTDPAGFDEPRMHEIAAAAMIRAGDKRITSQEMRTATHAPEGWQSTGFNDAKWAKAERSASQPQAWPRVGAYMLRRDFSLKRPVRQARLRITALGAYIAHINGQRVGDAQLAPESSDFRETALLRTYDVTALLRPGANAIGALLGEGWYGSYHAPAGRYAFGPPPLRLFAQLEVEHDDGARSVIATDDKWQLQTDTPITQAEIYYGEDYDARREQPGWSSPGFRATGWTPARIGQTPPCRLRAHVAPPIRAIERRQAVSIRSFDGDRHVIDFGQNFAGWAELKAKGAAGQTVSLRFAEILHPDGTIDVGNLRAARASCLYTFRGDPAGESYEPHFTYFGFRYVEVSGLGRAPTADDVTGIVLSSALPEGGKPLVENRIIQGLWQNSRWSQRSNFFGVPTDCPQRDERLGWTGDAQVFWDAAAFTMNVGPFTHRFMGDLRDAQGPRGEFPDYAPTGWRDLSLGASPGWADAGIILPWTVWQRYGDTAIVDRNWTAMTRYMRFLSEHNPDHIWRNLRGYDYGDWVALDAKKPSDETTPKDLIATAMWKYAADAMADMAFGSKRQPEGDRYRQLSRDIATAFAAAFVTADGSVGNGSHCGYILALRFGLVPEPLRAAATAKLAADIRRRGTLISTGFLGTPYSLDALADQGEEALVYDLLLRTAFPSWGYMIAKGATTIWERWNADMVDSAMNSYNHYALGAVAGFIFRRVAGIDPTSAGFLTWRFNPVLDKRLERGGASYDSVLGAIRTDWHNGADGFTAQINVPANSRAEIWLPTTSINAIREGGRTIDAAPGLRQIGPRGDRFVLEAGSGDYNFTVTR</sequence>
<feature type="domain" description="Alpha-L-rhamnosidase concanavalin-like" evidence="4">
    <location>
        <begin position="512"/>
        <end position="609"/>
    </location>
</feature>
<evidence type="ECO:0000256" key="3">
    <source>
        <dbReference type="ARBA" id="ARBA00022801"/>
    </source>
</evidence>
<dbReference type="SUPFAM" id="SSF48208">
    <property type="entry name" value="Six-hairpin glycosidases"/>
    <property type="match status" value="1"/>
</dbReference>
<dbReference type="Gene3D" id="2.60.420.10">
    <property type="entry name" value="Maltose phosphorylase, domain 3"/>
    <property type="match status" value="1"/>
</dbReference>
<dbReference type="Gene3D" id="1.50.10.10">
    <property type="match status" value="1"/>
</dbReference>
<evidence type="ECO:0000313" key="9">
    <source>
        <dbReference type="Proteomes" id="UP001595681"/>
    </source>
</evidence>
<protein>
    <recommendedName>
        <fullName evidence="2">alpha-L-rhamnosidase</fullName>
        <ecNumber evidence="2">3.2.1.40</ecNumber>
    </recommendedName>
</protein>
<evidence type="ECO:0000256" key="2">
    <source>
        <dbReference type="ARBA" id="ARBA00012652"/>
    </source>
</evidence>
<dbReference type="InterPro" id="IPR008979">
    <property type="entry name" value="Galactose-bd-like_sf"/>
</dbReference>
<dbReference type="Gene3D" id="2.60.120.260">
    <property type="entry name" value="Galactose-binding domain-like"/>
    <property type="match status" value="3"/>
</dbReference>
<dbReference type="InterPro" id="IPR013737">
    <property type="entry name" value="Bac_rhamnosid_N"/>
</dbReference>
<reference evidence="9" key="1">
    <citation type="journal article" date="2019" name="Int. J. Syst. Evol. Microbiol.">
        <title>The Global Catalogue of Microorganisms (GCM) 10K type strain sequencing project: providing services to taxonomists for standard genome sequencing and annotation.</title>
        <authorList>
            <consortium name="The Broad Institute Genomics Platform"/>
            <consortium name="The Broad Institute Genome Sequencing Center for Infectious Disease"/>
            <person name="Wu L."/>
            <person name="Ma J."/>
        </authorList>
    </citation>
    <scope>NUCLEOTIDE SEQUENCE [LARGE SCALE GENOMIC DNA]</scope>
    <source>
        <strain evidence="9">CCM 7491</strain>
    </source>
</reference>
<dbReference type="InterPro" id="IPR006311">
    <property type="entry name" value="TAT_signal"/>
</dbReference>
<name>A0ABV7NJZ6_9SPHN</name>
<proteinExistence type="predicted"/>
<keyword evidence="3 8" id="KW-0378">Hydrolase</keyword>
<dbReference type="Pfam" id="PF17390">
    <property type="entry name" value="Bac_rhamnosid_C"/>
    <property type="match status" value="1"/>
</dbReference>
<comment type="catalytic activity">
    <reaction evidence="1">
        <text>Hydrolysis of terminal non-reducing alpha-L-rhamnose residues in alpha-L-rhamnosides.</text>
        <dbReference type="EC" id="3.2.1.40"/>
    </reaction>
</comment>
<dbReference type="Pfam" id="PF25788">
    <property type="entry name" value="Ig_Rha78A_N"/>
    <property type="match status" value="1"/>
</dbReference>
<gene>
    <name evidence="8" type="ORF">ACFOKF_18010</name>
</gene>
<evidence type="ECO:0000259" key="6">
    <source>
        <dbReference type="Pfam" id="PF17389"/>
    </source>
</evidence>
<feature type="domain" description="Alpha-L-rhamnosidase C-terminal" evidence="7">
    <location>
        <begin position="957"/>
        <end position="1027"/>
    </location>
</feature>
<keyword evidence="9" id="KW-1185">Reference proteome</keyword>
<dbReference type="Pfam" id="PF05592">
    <property type="entry name" value="Bac_rhamnosid"/>
    <property type="match status" value="1"/>
</dbReference>
<accession>A0ABV7NJZ6</accession>
<dbReference type="Pfam" id="PF17389">
    <property type="entry name" value="Bac_rhamnosid6H"/>
    <property type="match status" value="1"/>
</dbReference>
<dbReference type="Pfam" id="PF08531">
    <property type="entry name" value="Bac_rhamnosid_N"/>
    <property type="match status" value="1"/>
</dbReference>
<dbReference type="InterPro" id="IPR035398">
    <property type="entry name" value="Bac_rhamnosid_C"/>
</dbReference>
<dbReference type="InterPro" id="IPR016007">
    <property type="entry name" value="Alpha_rhamnosid"/>
</dbReference>
<dbReference type="Proteomes" id="UP001595681">
    <property type="component" value="Unassembled WGS sequence"/>
</dbReference>
<dbReference type="InterPro" id="IPR035396">
    <property type="entry name" value="Bac_rhamnosid6H"/>
</dbReference>
<dbReference type="PROSITE" id="PS51318">
    <property type="entry name" value="TAT"/>
    <property type="match status" value="1"/>
</dbReference>
<evidence type="ECO:0000259" key="4">
    <source>
        <dbReference type="Pfam" id="PF05592"/>
    </source>
</evidence>
<dbReference type="Gene3D" id="2.60.40.10">
    <property type="entry name" value="Immunoglobulins"/>
    <property type="match status" value="1"/>
</dbReference>
<evidence type="ECO:0000259" key="5">
    <source>
        <dbReference type="Pfam" id="PF08531"/>
    </source>
</evidence>
<dbReference type="PANTHER" id="PTHR33307:SF6">
    <property type="entry name" value="ALPHA-RHAMNOSIDASE (EUROFUNG)-RELATED"/>
    <property type="match status" value="1"/>
</dbReference>
<dbReference type="SUPFAM" id="SSF49785">
    <property type="entry name" value="Galactose-binding domain-like"/>
    <property type="match status" value="1"/>
</dbReference>
<dbReference type="RefSeq" id="WP_380797396.1">
    <property type="nucleotide sequence ID" value="NZ_JBHRVU010000004.1"/>
</dbReference>